<comment type="caution">
    <text evidence="1">The sequence shown here is derived from an EMBL/GenBank/DDBJ whole genome shotgun (WGS) entry which is preliminary data.</text>
</comment>
<protein>
    <submittedName>
        <fullName evidence="1">Uncharacterized protein</fullName>
    </submittedName>
</protein>
<gene>
    <name evidence="1" type="ORF">NUW54_g8392</name>
</gene>
<reference evidence="1" key="1">
    <citation type="submission" date="2022-08" db="EMBL/GenBank/DDBJ databases">
        <title>Genome Sequence of Pycnoporus sanguineus.</title>
        <authorList>
            <person name="Buettner E."/>
        </authorList>
    </citation>
    <scope>NUCLEOTIDE SEQUENCE</scope>
    <source>
        <strain evidence="1">CG-C14</strain>
    </source>
</reference>
<sequence length="417" mass="44823">MPTSTVGTYASPNGHADNETTEDLLSIWASTAGPSSSSLRYAAVGESMSLSSSSSFSSAVRRNETTPAKRRHAGSDAATRRGRTDHDPWATDGGPGEGGKAAHVRARTLDGEGSASPWLGVGRGTSTSQHPLEARNGPESLAHETRPSMKRMLSHNDAVAVADERDLIDDDESARHRRSVSQDREMLVVVHQVQPTDSLPGVSLKYGISLTELRRANQLWPSDPIHLRETLYIPVDKARNVRHLRSDELKHGENAAKQRSSYITDASGNPSGSSQAGSHTEEQHYTLRRVPASQLAFFPPPSHHPSPPRPDTGFTANTLGFQTLPARRPASSRLPIPGFARARQDAPLQNVLDLFSTSLHVSANHLRAYAQSQGSLFSSPGPVKQSQSLASRLSIDSNSASATASSASEEGDWERAC</sequence>
<organism evidence="1 2">
    <name type="scientific">Trametes sanguinea</name>
    <dbReference type="NCBI Taxonomy" id="158606"/>
    <lineage>
        <taxon>Eukaryota</taxon>
        <taxon>Fungi</taxon>
        <taxon>Dikarya</taxon>
        <taxon>Basidiomycota</taxon>
        <taxon>Agaricomycotina</taxon>
        <taxon>Agaricomycetes</taxon>
        <taxon>Polyporales</taxon>
        <taxon>Polyporaceae</taxon>
        <taxon>Trametes</taxon>
    </lineage>
</organism>
<keyword evidence="2" id="KW-1185">Reference proteome</keyword>
<dbReference type="Proteomes" id="UP001144978">
    <property type="component" value="Unassembled WGS sequence"/>
</dbReference>
<evidence type="ECO:0000313" key="2">
    <source>
        <dbReference type="Proteomes" id="UP001144978"/>
    </source>
</evidence>
<name>A0ACC1PF48_9APHY</name>
<evidence type="ECO:0000313" key="1">
    <source>
        <dbReference type="EMBL" id="KAJ2990708.1"/>
    </source>
</evidence>
<accession>A0ACC1PF48</accession>
<proteinExistence type="predicted"/>
<dbReference type="EMBL" id="JANSHE010002594">
    <property type="protein sequence ID" value="KAJ2990708.1"/>
    <property type="molecule type" value="Genomic_DNA"/>
</dbReference>